<organism evidence="2 3">
    <name type="scientific">Rhodocyclus gracilis</name>
    <dbReference type="NCBI Taxonomy" id="2929842"/>
    <lineage>
        <taxon>Bacteria</taxon>
        <taxon>Pseudomonadati</taxon>
        <taxon>Pseudomonadota</taxon>
        <taxon>Betaproteobacteria</taxon>
        <taxon>Rhodocyclales</taxon>
        <taxon>Rhodocyclaceae</taxon>
        <taxon>Rhodocyclus</taxon>
    </lineage>
</organism>
<proteinExistence type="predicted"/>
<comment type="caution">
    <text evidence="2">The sequence shown here is derived from an EMBL/GenBank/DDBJ whole genome shotgun (WGS) entry which is preliminary data.</text>
</comment>
<dbReference type="RefSeq" id="WP_167681231.1">
    <property type="nucleotide sequence ID" value="NZ_JAATWB010000003.1"/>
</dbReference>
<dbReference type="Pfam" id="PF13692">
    <property type="entry name" value="Glyco_trans_1_4"/>
    <property type="match status" value="1"/>
</dbReference>
<dbReference type="InterPro" id="IPR001296">
    <property type="entry name" value="Glyco_trans_1"/>
</dbReference>
<evidence type="ECO:0000259" key="1">
    <source>
        <dbReference type="Pfam" id="PF00534"/>
    </source>
</evidence>
<gene>
    <name evidence="2" type="ORF">HCX48_05850</name>
</gene>
<protein>
    <submittedName>
        <fullName evidence="2">Glycosyltransferase family 4 protein</fullName>
    </submittedName>
</protein>
<dbReference type="PANTHER" id="PTHR45947:SF3">
    <property type="entry name" value="SULFOQUINOVOSYL TRANSFERASE SQD2"/>
    <property type="match status" value="1"/>
</dbReference>
<dbReference type="SUPFAM" id="SSF53756">
    <property type="entry name" value="UDP-Glycosyltransferase/glycogen phosphorylase"/>
    <property type="match status" value="2"/>
</dbReference>
<dbReference type="CDD" id="cd03801">
    <property type="entry name" value="GT4_PimA-like"/>
    <property type="match status" value="2"/>
</dbReference>
<accession>A0ABX0WIV4</accession>
<dbReference type="InterPro" id="IPR050194">
    <property type="entry name" value="Glycosyltransferase_grp1"/>
</dbReference>
<dbReference type="Gene3D" id="3.40.50.2000">
    <property type="entry name" value="Glycogen Phosphorylase B"/>
    <property type="match status" value="4"/>
</dbReference>
<evidence type="ECO:0000313" key="2">
    <source>
        <dbReference type="EMBL" id="NJA88747.1"/>
    </source>
</evidence>
<evidence type="ECO:0000313" key="3">
    <source>
        <dbReference type="Proteomes" id="UP000720344"/>
    </source>
</evidence>
<dbReference type="Proteomes" id="UP000720344">
    <property type="component" value="Unassembled WGS sequence"/>
</dbReference>
<dbReference type="Pfam" id="PF00534">
    <property type="entry name" value="Glycos_transf_1"/>
    <property type="match status" value="1"/>
</dbReference>
<reference evidence="3" key="1">
    <citation type="submission" date="2020-03" db="EMBL/GenBank/DDBJ databases">
        <title>Whole-genome sequence of the purple nonsulfur bacterium Rhodocyclus tenuis DSM112.</title>
        <authorList>
            <person name="Kyndt J.A."/>
            <person name="Meyer T.E."/>
        </authorList>
    </citation>
    <scope>NUCLEOTIDE SEQUENCE [LARGE SCALE GENOMIC DNA]</scope>
    <source>
        <strain evidence="3">DSM 112</strain>
    </source>
</reference>
<name>A0ABX0WIV4_9RHOO</name>
<sequence>MNAVTEHKDVATTSVRRRVALVTNLLAPYRLPVFERVAAANGIEFCVFFCCGKEPDRAWEVEAGSFAKVFLREKFIKFRGRFIHANPDLWIKLREYQPHIVITTGFNPTHMLAFAYARRFGLPHIAMTDGTLASEATLSPLHRQVRQFVFARTHAFIGASDGSHALYRSYGIADERIFKSHLCANNPAFFAGTPAPKRFDFIFCGRFVAVKNPLFAIDVARGVAQRLGRQVSIIFVGSGEMEAQMRVACEKAASEVAATFTGFAQQDELPDYYGAARVFLFPTLWDPWGVVANEACAAGLPIISSPEAGSAGEIVRHGVNGFVLTLNYKAWVDAATRLLSEADLYAAMSARSRELVQPYTFDHAAKGVVDAIEHCHWRDTRDTPSLPASIVAQAEPPATIRRECNKRVVIIQRRMTHYRIPLFELMRRSLAEAGIDLIVVYGDATAEEQKKNDAGTLHWGIYVPCRYWLGGRICWQNAHAETQAADLVVVTQENRLLFNYVMGMLHRPKKIAFWGHGRNFQARDRNSLSEHFKRRVALTPDWWFAYTRMSESVLIGDVGFPRKRITVLNNSIDTCALRRLLNDITDEQLRETRAALALGDGPVGLAISSLHADKKIDFLIAAAHRIRERVADFQLLIVGDGPLRATVEHAVIEADGWIHWLGARTGQDKARLLKLARIVLNPGMVGLGILDAFVSQRPLVTTAYEFHSPEVAYLEHGVNGLMVADDPETYADAVVALLADESLYRRLQQGCSRSIESISLETMAARFCGGIIQCLGLQDAAQTELLA</sequence>
<keyword evidence="3" id="KW-1185">Reference proteome</keyword>
<dbReference type="EMBL" id="JAATWB010000003">
    <property type="protein sequence ID" value="NJA88747.1"/>
    <property type="molecule type" value="Genomic_DNA"/>
</dbReference>
<feature type="domain" description="Glycosyl transferase family 1" evidence="1">
    <location>
        <begin position="195"/>
        <end position="354"/>
    </location>
</feature>
<dbReference type="PANTHER" id="PTHR45947">
    <property type="entry name" value="SULFOQUINOVOSYL TRANSFERASE SQD2"/>
    <property type="match status" value="1"/>
</dbReference>